<dbReference type="FunFam" id="3.80.10.10:FF:000451">
    <property type="entry name" value="EIN3-binding F-box protein 1"/>
    <property type="match status" value="1"/>
</dbReference>
<evidence type="ECO:0000259" key="6">
    <source>
        <dbReference type="SMART" id="SM00256"/>
    </source>
</evidence>
<organism evidence="7 8">
    <name type="scientific">Trapa natans</name>
    <name type="common">Water chestnut</name>
    <dbReference type="NCBI Taxonomy" id="22666"/>
    <lineage>
        <taxon>Eukaryota</taxon>
        <taxon>Viridiplantae</taxon>
        <taxon>Streptophyta</taxon>
        <taxon>Embryophyta</taxon>
        <taxon>Tracheophyta</taxon>
        <taxon>Spermatophyta</taxon>
        <taxon>Magnoliopsida</taxon>
        <taxon>eudicotyledons</taxon>
        <taxon>Gunneridae</taxon>
        <taxon>Pentapetalae</taxon>
        <taxon>rosids</taxon>
        <taxon>malvids</taxon>
        <taxon>Myrtales</taxon>
        <taxon>Lythraceae</taxon>
        <taxon>Trapa</taxon>
    </lineage>
</organism>
<keyword evidence="5" id="KW-0539">Nucleus</keyword>
<dbReference type="InterPro" id="IPR006553">
    <property type="entry name" value="Leu-rich_rpt_Cys-con_subtyp"/>
</dbReference>
<comment type="subcellular location">
    <subcellularLocation>
        <location evidence="1">Nucleus</location>
    </subcellularLocation>
</comment>
<dbReference type="Proteomes" id="UP001346149">
    <property type="component" value="Unassembled WGS sequence"/>
</dbReference>
<sequence length="649" mass="70146">MSKVFGFSGENDFFRGDSIYANPKEAGLFLSLGRHINVCYPPNKKPRISAPIIVEEIIVEPRKASIEVLPDECLFEILRRLPGNQERSACACVSKRWLIILSNIHRDEHHAEEVFSQTVEDFCDEKEKSETRTNNDGCISRTLEGKKATDTCLAAILVGTAARGGLGKLLVRGSNAFPGVTDISLRAIARGCPNLRVLSLWNVPCVGDEGLFEIAKGCAHLEKLELYHCPLVTDQSLAAFSTSCPNLTHVMIDSCPKIGNEGLPILAKGCTNIRSVSVIDCPLVGDQGIAGLVSNASVALTKLKLQGVNVTDLTLAVVGHYGKQVTHLVLENLNSVTERGFWVMGNGHGLQKLRSLTVSSCEGVTDLGLDSIGKGCPNLKHFFVRRCSVLSDNGLLLLTKSAVSLQRLQLEECHRVTQYGLFGLIFNSRETLKSLSVAKCLGIRDFDKGMRFPSTCPPCESLRSLSISSCPGFGDSNLAILGMMCTYVQNLDLSGLYAITDSGLLSLFNGCKGGLVKVNLSGCINLTDKVISALCRTHGWGLEVLNLYSCPKIGDQSLVSISENCPLLSDLDVSKTAVSDLGIRVLSCGDLLNLQILSVAGCHISDKSVLALKKLGVSLIGLNLQHCSEISQPSINHLIEQLWKCDIFC</sequence>
<evidence type="ECO:0000256" key="4">
    <source>
        <dbReference type="ARBA" id="ARBA00022786"/>
    </source>
</evidence>
<dbReference type="SUPFAM" id="SSF81383">
    <property type="entry name" value="F-box domain"/>
    <property type="match status" value="1"/>
</dbReference>
<dbReference type="GO" id="GO:0005634">
    <property type="term" value="C:nucleus"/>
    <property type="evidence" value="ECO:0007669"/>
    <property type="project" value="UniProtKB-SubCell"/>
</dbReference>
<keyword evidence="8" id="KW-1185">Reference proteome</keyword>
<name>A0AAN7M959_TRANT</name>
<dbReference type="Gene3D" id="1.20.1280.50">
    <property type="match status" value="1"/>
</dbReference>
<dbReference type="PANTHER" id="PTHR13318">
    <property type="entry name" value="PARTNER OF PAIRED, ISOFORM B-RELATED"/>
    <property type="match status" value="1"/>
</dbReference>
<protein>
    <recommendedName>
        <fullName evidence="6">F-box domain-containing protein</fullName>
    </recommendedName>
</protein>
<dbReference type="CDD" id="cd22159">
    <property type="entry name" value="F-box_AtTIR1-like"/>
    <property type="match status" value="1"/>
</dbReference>
<dbReference type="InterPro" id="IPR032675">
    <property type="entry name" value="LRR_dom_sf"/>
</dbReference>
<proteinExistence type="predicted"/>
<keyword evidence="3" id="KW-0936">Ethylene signaling pathway</keyword>
<accession>A0AAN7M959</accession>
<dbReference type="InterPro" id="IPR036047">
    <property type="entry name" value="F-box-like_dom_sf"/>
</dbReference>
<evidence type="ECO:0000256" key="1">
    <source>
        <dbReference type="ARBA" id="ARBA00004123"/>
    </source>
</evidence>
<dbReference type="InterPro" id="IPR001611">
    <property type="entry name" value="Leu-rich_rpt"/>
</dbReference>
<dbReference type="InterPro" id="IPR057207">
    <property type="entry name" value="FBXL15_LRR"/>
</dbReference>
<dbReference type="Pfam" id="PF00646">
    <property type="entry name" value="F-box"/>
    <property type="match status" value="1"/>
</dbReference>
<keyword evidence="4" id="KW-0833">Ubl conjugation pathway</keyword>
<dbReference type="GO" id="GO:0010105">
    <property type="term" value="P:negative regulation of ethylene-activated signaling pathway"/>
    <property type="evidence" value="ECO:0007669"/>
    <property type="project" value="UniProtKB-ARBA"/>
</dbReference>
<dbReference type="SMART" id="SM00256">
    <property type="entry name" value="FBOX"/>
    <property type="match status" value="1"/>
</dbReference>
<evidence type="ECO:0000256" key="2">
    <source>
        <dbReference type="ARBA" id="ARBA00004906"/>
    </source>
</evidence>
<dbReference type="Pfam" id="PF13516">
    <property type="entry name" value="LRR_6"/>
    <property type="match status" value="1"/>
</dbReference>
<dbReference type="GO" id="GO:0009873">
    <property type="term" value="P:ethylene-activated signaling pathway"/>
    <property type="evidence" value="ECO:0007669"/>
    <property type="project" value="UniProtKB-KW"/>
</dbReference>
<gene>
    <name evidence="7" type="ORF">SAY86_022475</name>
</gene>
<evidence type="ECO:0000313" key="7">
    <source>
        <dbReference type="EMBL" id="KAK4792040.1"/>
    </source>
</evidence>
<comment type="pathway">
    <text evidence="2">Protein modification; protein ubiquitination.</text>
</comment>
<dbReference type="SUPFAM" id="SSF52047">
    <property type="entry name" value="RNI-like"/>
    <property type="match status" value="2"/>
</dbReference>
<dbReference type="SMART" id="SM00367">
    <property type="entry name" value="LRR_CC"/>
    <property type="match status" value="13"/>
</dbReference>
<dbReference type="FunFam" id="3.80.10.10:FF:000595">
    <property type="entry name" value="EIN3-binding F-box protein 1"/>
    <property type="match status" value="1"/>
</dbReference>
<dbReference type="EMBL" id="JAXQNO010000008">
    <property type="protein sequence ID" value="KAK4792040.1"/>
    <property type="molecule type" value="Genomic_DNA"/>
</dbReference>
<dbReference type="GO" id="GO:0019005">
    <property type="term" value="C:SCF ubiquitin ligase complex"/>
    <property type="evidence" value="ECO:0007669"/>
    <property type="project" value="TreeGrafter"/>
</dbReference>
<dbReference type="InterPro" id="IPR001810">
    <property type="entry name" value="F-box_dom"/>
</dbReference>
<dbReference type="Gene3D" id="3.80.10.10">
    <property type="entry name" value="Ribonuclease Inhibitor"/>
    <property type="match status" value="4"/>
</dbReference>
<feature type="domain" description="F-box" evidence="6">
    <location>
        <begin position="69"/>
        <end position="109"/>
    </location>
</feature>
<dbReference type="AlphaFoldDB" id="A0AAN7M959"/>
<dbReference type="GO" id="GO:0031146">
    <property type="term" value="P:SCF-dependent proteasomal ubiquitin-dependent protein catabolic process"/>
    <property type="evidence" value="ECO:0007669"/>
    <property type="project" value="TreeGrafter"/>
</dbReference>
<dbReference type="Pfam" id="PF25372">
    <property type="entry name" value="DUF7885"/>
    <property type="match status" value="1"/>
</dbReference>
<evidence type="ECO:0000256" key="5">
    <source>
        <dbReference type="ARBA" id="ARBA00023242"/>
    </source>
</evidence>
<evidence type="ECO:0000256" key="3">
    <source>
        <dbReference type="ARBA" id="ARBA00022745"/>
    </source>
</evidence>
<dbReference type="FunFam" id="3.80.10.10:FF:000473">
    <property type="entry name" value="EIN3-binding F-box protein 1"/>
    <property type="match status" value="1"/>
</dbReference>
<reference evidence="7 8" key="1">
    <citation type="journal article" date="2023" name="Hortic Res">
        <title>Pangenome of water caltrop reveals structural variations and asymmetric subgenome divergence after allopolyploidization.</title>
        <authorList>
            <person name="Zhang X."/>
            <person name="Chen Y."/>
            <person name="Wang L."/>
            <person name="Yuan Y."/>
            <person name="Fang M."/>
            <person name="Shi L."/>
            <person name="Lu R."/>
            <person name="Comes H.P."/>
            <person name="Ma Y."/>
            <person name="Chen Y."/>
            <person name="Huang G."/>
            <person name="Zhou Y."/>
            <person name="Zheng Z."/>
            <person name="Qiu Y."/>
        </authorList>
    </citation>
    <scope>NUCLEOTIDE SEQUENCE [LARGE SCALE GENOMIC DNA]</scope>
    <source>
        <strain evidence="7">F231</strain>
    </source>
</reference>
<evidence type="ECO:0000313" key="8">
    <source>
        <dbReference type="Proteomes" id="UP001346149"/>
    </source>
</evidence>
<comment type="caution">
    <text evidence="7">The sequence shown here is derived from an EMBL/GenBank/DDBJ whole genome shotgun (WGS) entry which is preliminary data.</text>
</comment>